<evidence type="ECO:0000256" key="3">
    <source>
        <dbReference type="ARBA" id="ARBA00022448"/>
    </source>
</evidence>
<dbReference type="Proteomes" id="UP000887574">
    <property type="component" value="Unplaced"/>
</dbReference>
<evidence type="ECO:0000256" key="5">
    <source>
        <dbReference type="ARBA" id="ARBA00022737"/>
    </source>
</evidence>
<proteinExistence type="inferred from homology"/>
<name>A0A915E2R2_9BILA</name>
<evidence type="ECO:0000256" key="6">
    <source>
        <dbReference type="ARBA" id="ARBA00022989"/>
    </source>
</evidence>
<organism evidence="12 13">
    <name type="scientific">Ditylenchus dipsaci</name>
    <dbReference type="NCBI Taxonomy" id="166011"/>
    <lineage>
        <taxon>Eukaryota</taxon>
        <taxon>Metazoa</taxon>
        <taxon>Ecdysozoa</taxon>
        <taxon>Nematoda</taxon>
        <taxon>Chromadorea</taxon>
        <taxon>Rhabditida</taxon>
        <taxon>Tylenchina</taxon>
        <taxon>Tylenchomorpha</taxon>
        <taxon>Sphaerularioidea</taxon>
        <taxon>Anguinidae</taxon>
        <taxon>Anguininae</taxon>
        <taxon>Ditylenchus</taxon>
    </lineage>
</organism>
<feature type="transmembrane region" description="Helical" evidence="11">
    <location>
        <begin position="254"/>
        <end position="275"/>
    </location>
</feature>
<keyword evidence="12" id="KW-1185">Reference proteome</keyword>
<dbReference type="GO" id="GO:0015227">
    <property type="term" value="F:O-acyl-L-carnitine transmembrane transporter activity"/>
    <property type="evidence" value="ECO:0007669"/>
    <property type="project" value="TreeGrafter"/>
</dbReference>
<feature type="transmembrane region" description="Helical" evidence="11">
    <location>
        <begin position="99"/>
        <end position="119"/>
    </location>
</feature>
<feature type="repeat" description="Solcar" evidence="9">
    <location>
        <begin position="195"/>
        <end position="281"/>
    </location>
</feature>
<accession>A0A915E2R2</accession>
<evidence type="ECO:0000256" key="9">
    <source>
        <dbReference type="PROSITE-ProRule" id="PRU00282"/>
    </source>
</evidence>
<evidence type="ECO:0000313" key="12">
    <source>
        <dbReference type="Proteomes" id="UP000887574"/>
    </source>
</evidence>
<dbReference type="SUPFAM" id="SSF103506">
    <property type="entry name" value="Mitochondrial carrier"/>
    <property type="match status" value="1"/>
</dbReference>
<keyword evidence="6 11" id="KW-1133">Transmembrane helix</keyword>
<dbReference type="PRINTS" id="PR00926">
    <property type="entry name" value="MITOCARRIER"/>
</dbReference>
<dbReference type="GO" id="GO:0006839">
    <property type="term" value="P:mitochondrial transport"/>
    <property type="evidence" value="ECO:0007669"/>
    <property type="project" value="TreeGrafter"/>
</dbReference>
<dbReference type="GO" id="GO:1902603">
    <property type="term" value="P:carnitine transmembrane transport"/>
    <property type="evidence" value="ECO:0007669"/>
    <property type="project" value="TreeGrafter"/>
</dbReference>
<protein>
    <submittedName>
        <fullName evidence="13">Uncharacterized protein</fullName>
    </submittedName>
</protein>
<evidence type="ECO:0000256" key="2">
    <source>
        <dbReference type="ARBA" id="ARBA00006375"/>
    </source>
</evidence>
<dbReference type="AlphaFoldDB" id="A0A915E2R2"/>
<dbReference type="InterPro" id="IPR050567">
    <property type="entry name" value="Mitochondrial_Carrier"/>
</dbReference>
<dbReference type="PANTHER" id="PTHR45624:SF4">
    <property type="entry name" value="CONGESTED-LIKE TRACHEA PROTEIN-RELATED"/>
    <property type="match status" value="1"/>
</dbReference>
<evidence type="ECO:0000256" key="1">
    <source>
        <dbReference type="ARBA" id="ARBA00004225"/>
    </source>
</evidence>
<dbReference type="PROSITE" id="PS50920">
    <property type="entry name" value="SOLCAR"/>
    <property type="match status" value="3"/>
</dbReference>
<feature type="transmembrane region" description="Helical" evidence="11">
    <location>
        <begin position="155"/>
        <end position="177"/>
    </location>
</feature>
<keyword evidence="4 9" id="KW-0812">Transmembrane</keyword>
<dbReference type="InterPro" id="IPR018108">
    <property type="entry name" value="MCP_transmembrane"/>
</dbReference>
<dbReference type="WBParaSite" id="jg26079">
    <property type="protein sequence ID" value="jg26079"/>
    <property type="gene ID" value="jg26079"/>
</dbReference>
<reference evidence="13" key="1">
    <citation type="submission" date="2022-11" db="UniProtKB">
        <authorList>
            <consortium name="WormBaseParasite"/>
        </authorList>
    </citation>
    <scope>IDENTIFICATION</scope>
</reference>
<feature type="repeat" description="Solcar" evidence="9">
    <location>
        <begin position="96"/>
        <end position="184"/>
    </location>
</feature>
<feature type="transmembrane region" description="Helical" evidence="11">
    <location>
        <begin position="59"/>
        <end position="79"/>
    </location>
</feature>
<comment type="similarity">
    <text evidence="2 10">Belongs to the mitochondrial carrier (TC 2.A.29) family.</text>
</comment>
<dbReference type="InterPro" id="IPR002067">
    <property type="entry name" value="MCP"/>
</dbReference>
<evidence type="ECO:0000256" key="4">
    <source>
        <dbReference type="ARBA" id="ARBA00022692"/>
    </source>
</evidence>
<keyword evidence="7" id="KW-0496">Mitochondrion</keyword>
<evidence type="ECO:0000256" key="8">
    <source>
        <dbReference type="ARBA" id="ARBA00023136"/>
    </source>
</evidence>
<evidence type="ECO:0000256" key="7">
    <source>
        <dbReference type="ARBA" id="ARBA00023128"/>
    </source>
</evidence>
<keyword evidence="8 9" id="KW-0472">Membrane</keyword>
<dbReference type="Gene3D" id="1.50.40.10">
    <property type="entry name" value="Mitochondrial carrier domain"/>
    <property type="match status" value="1"/>
</dbReference>
<sequence length="286" mass="30941">MANKSPIENFIAGGVGGALKITISHPLDTIKVRLQTMPIATDGFYSYLRKMIASEGFLALYKGISVPLIAGVPFSASYFGGCAFGRWLLQEEQSTGSFVSNFFIGGISGGFTSLIAAPLDRVKALLQVQSNVVKPRYRGPFHASRKLFREGGVPNLYQGFSVTLLRGFLAGASYFSVYALLKKIFSAGSDADNRSSAVTIMISGGTAGVIVGLLGLPLDVLKSRLQTAPIGRYPRGIRDVLKEIRREGRMRSTLFRGWVPVLGLFPSNAVCFLGIETTVYLLDLRK</sequence>
<comment type="subcellular location">
    <subcellularLocation>
        <location evidence="1">Mitochondrion membrane</location>
        <topology evidence="1">Multi-pass membrane protein</topology>
    </subcellularLocation>
</comment>
<dbReference type="PANTHER" id="PTHR45624">
    <property type="entry name" value="MITOCHONDRIAL BASIC AMINO ACIDS TRANSPORTER-RELATED"/>
    <property type="match status" value="1"/>
</dbReference>
<evidence type="ECO:0000256" key="11">
    <source>
        <dbReference type="SAM" id="Phobius"/>
    </source>
</evidence>
<keyword evidence="3 10" id="KW-0813">Transport</keyword>
<dbReference type="InterPro" id="IPR023395">
    <property type="entry name" value="MCP_dom_sf"/>
</dbReference>
<dbReference type="GO" id="GO:0031966">
    <property type="term" value="C:mitochondrial membrane"/>
    <property type="evidence" value="ECO:0007669"/>
    <property type="project" value="UniProtKB-SubCell"/>
</dbReference>
<evidence type="ECO:0000256" key="10">
    <source>
        <dbReference type="RuleBase" id="RU000488"/>
    </source>
</evidence>
<feature type="transmembrane region" description="Helical" evidence="11">
    <location>
        <begin position="197"/>
        <end position="216"/>
    </location>
</feature>
<keyword evidence="5" id="KW-0677">Repeat</keyword>
<dbReference type="Pfam" id="PF00153">
    <property type="entry name" value="Mito_carr"/>
    <property type="match status" value="3"/>
</dbReference>
<evidence type="ECO:0000313" key="13">
    <source>
        <dbReference type="WBParaSite" id="jg26079"/>
    </source>
</evidence>
<feature type="repeat" description="Solcar" evidence="9">
    <location>
        <begin position="4"/>
        <end position="88"/>
    </location>
</feature>